<gene>
    <name evidence="2" type="ORF">EAH_00030320</name>
</gene>
<feature type="region of interest" description="Disordered" evidence="1">
    <location>
        <begin position="1"/>
        <end position="30"/>
    </location>
</feature>
<reference evidence="2" key="2">
    <citation type="submission" date="2013-10" db="EMBL/GenBank/DDBJ databases">
        <authorList>
            <person name="Aslett M."/>
        </authorList>
    </citation>
    <scope>NUCLEOTIDE SEQUENCE</scope>
    <source>
        <strain evidence="2">Houghton</strain>
    </source>
</reference>
<dbReference type="GeneID" id="25271102"/>
<evidence type="ECO:0000313" key="3">
    <source>
        <dbReference type="Proteomes" id="UP000018050"/>
    </source>
</evidence>
<reference evidence="2" key="1">
    <citation type="submission" date="2013-10" db="EMBL/GenBank/DDBJ databases">
        <title>Genomic analysis of the causative agents of coccidiosis in chickens.</title>
        <authorList>
            <person name="Reid A.J."/>
            <person name="Blake D."/>
            <person name="Billington K."/>
            <person name="Browne H."/>
            <person name="Dunn M."/>
            <person name="Hung S."/>
            <person name="Kawahara F."/>
            <person name="Miranda-Saavedra D."/>
            <person name="Mourier T."/>
            <person name="Nagra H."/>
            <person name="Otto T.D."/>
            <person name="Rawlings N."/>
            <person name="Sanchez A."/>
            <person name="Sanders M."/>
            <person name="Subramaniam C."/>
            <person name="Tay Y."/>
            <person name="Dear P."/>
            <person name="Doerig C."/>
            <person name="Gruber A."/>
            <person name="Parkinson J."/>
            <person name="Shirley M."/>
            <person name="Wan K.L."/>
            <person name="Berriman M."/>
            <person name="Tomley F."/>
            <person name="Pain A."/>
        </authorList>
    </citation>
    <scope>NUCLEOTIDE SEQUENCE</scope>
    <source>
        <strain evidence="2">Houghton</strain>
    </source>
</reference>
<dbReference type="EMBL" id="HG670821">
    <property type="protein sequence ID" value="CDI78135.1"/>
    <property type="molecule type" value="Genomic_DNA"/>
</dbReference>
<name>U6GDB5_EIMAC</name>
<feature type="compositionally biased region" description="Basic and acidic residues" evidence="1">
    <location>
        <begin position="1"/>
        <end position="19"/>
    </location>
</feature>
<organism evidence="2 3">
    <name type="scientific">Eimeria acervulina</name>
    <name type="common">Coccidian parasite</name>
    <dbReference type="NCBI Taxonomy" id="5801"/>
    <lineage>
        <taxon>Eukaryota</taxon>
        <taxon>Sar</taxon>
        <taxon>Alveolata</taxon>
        <taxon>Apicomplexa</taxon>
        <taxon>Conoidasida</taxon>
        <taxon>Coccidia</taxon>
        <taxon>Eucoccidiorida</taxon>
        <taxon>Eimeriorina</taxon>
        <taxon>Eimeriidae</taxon>
        <taxon>Eimeria</taxon>
    </lineage>
</organism>
<accession>U6GDB5</accession>
<protein>
    <submittedName>
        <fullName evidence="2">Uncharacterized protein</fullName>
    </submittedName>
</protein>
<evidence type="ECO:0000313" key="2">
    <source>
        <dbReference type="EMBL" id="CDI78135.1"/>
    </source>
</evidence>
<proteinExistence type="predicted"/>
<dbReference type="Proteomes" id="UP000018050">
    <property type="component" value="Unassembled WGS sequence"/>
</dbReference>
<dbReference type="AlphaFoldDB" id="U6GDB5"/>
<sequence length="127" mass="14026">MEGRDAFHEKRASLEREQAELGLTSPRHNVLPSLDAKDIRAGAECPSEGAKYLKDGHGKDQLHLNQRTHLHSNYSGPSKAPNAIFDPMKVDISGGDTRLTKPWLQTCGNSRESKDRVTVHVNVCSLP</sequence>
<dbReference type="RefSeq" id="XP_013251607.1">
    <property type="nucleotide sequence ID" value="XM_013396153.1"/>
</dbReference>
<dbReference type="VEuPathDB" id="ToxoDB:EAH_00030320"/>
<keyword evidence="3" id="KW-1185">Reference proteome</keyword>
<evidence type="ECO:0000256" key="1">
    <source>
        <dbReference type="SAM" id="MobiDB-lite"/>
    </source>
</evidence>